<dbReference type="InterPro" id="IPR001789">
    <property type="entry name" value="Sig_transdc_resp-reg_receiver"/>
</dbReference>
<dbReference type="PROSITE" id="PS50930">
    <property type="entry name" value="HTH_LYTTR"/>
    <property type="match status" value="1"/>
</dbReference>
<proteinExistence type="predicted"/>
<dbReference type="PANTHER" id="PTHR37299">
    <property type="entry name" value="TRANSCRIPTIONAL REGULATOR-RELATED"/>
    <property type="match status" value="1"/>
</dbReference>
<reference evidence="4 5" key="1">
    <citation type="submission" date="2021-03" db="EMBL/GenBank/DDBJ databases">
        <title>Enterococcal diversity collection.</title>
        <authorList>
            <person name="Gilmore M.S."/>
            <person name="Schwartzman J."/>
            <person name="Van Tyne D."/>
            <person name="Martin M."/>
            <person name="Earl A.M."/>
            <person name="Manson A.L."/>
            <person name="Straub T."/>
            <person name="Salamzade R."/>
            <person name="Saavedra J."/>
            <person name="Lebreton F."/>
            <person name="Prichula J."/>
            <person name="Schaufler K."/>
            <person name="Gaca A."/>
            <person name="Sgardioli B."/>
            <person name="Wagenaar J."/>
            <person name="Strong T."/>
        </authorList>
    </citation>
    <scope>NUCLEOTIDE SEQUENCE [LARGE SCALE GENOMIC DNA]</scope>
    <source>
        <strain evidence="4 5">669A</strain>
    </source>
</reference>
<dbReference type="InterPro" id="IPR011006">
    <property type="entry name" value="CheY-like_superfamily"/>
</dbReference>
<name>A0ABS3LBI2_9ENTE</name>
<feature type="domain" description="Response regulatory" evidence="2">
    <location>
        <begin position="3"/>
        <end position="121"/>
    </location>
</feature>
<dbReference type="SMART" id="SM00850">
    <property type="entry name" value="LytTR"/>
    <property type="match status" value="1"/>
</dbReference>
<dbReference type="PANTHER" id="PTHR37299:SF1">
    <property type="entry name" value="STAGE 0 SPORULATION PROTEIN A HOMOLOG"/>
    <property type="match status" value="1"/>
</dbReference>
<accession>A0ABS3LBI2</accession>
<dbReference type="InterPro" id="IPR046947">
    <property type="entry name" value="LytR-like"/>
</dbReference>
<dbReference type="Proteomes" id="UP000664601">
    <property type="component" value="Unassembled WGS sequence"/>
</dbReference>
<evidence type="ECO:0000313" key="4">
    <source>
        <dbReference type="EMBL" id="MBO1306999.1"/>
    </source>
</evidence>
<dbReference type="PROSITE" id="PS50110">
    <property type="entry name" value="RESPONSE_REGULATORY"/>
    <property type="match status" value="1"/>
</dbReference>
<gene>
    <name evidence="4" type="ORF">JZO70_12555</name>
</gene>
<dbReference type="InterPro" id="IPR007492">
    <property type="entry name" value="LytTR_DNA-bd_dom"/>
</dbReference>
<evidence type="ECO:0000313" key="5">
    <source>
        <dbReference type="Proteomes" id="UP000664601"/>
    </source>
</evidence>
<evidence type="ECO:0000259" key="3">
    <source>
        <dbReference type="PROSITE" id="PS50930"/>
    </source>
</evidence>
<evidence type="ECO:0000259" key="2">
    <source>
        <dbReference type="PROSITE" id="PS50110"/>
    </source>
</evidence>
<comment type="caution">
    <text evidence="4">The sequence shown here is derived from an EMBL/GenBank/DDBJ whole genome shotgun (WGS) entry which is preliminary data.</text>
</comment>
<sequence length="240" mass="28230">MLKIAICEDKQKDLDYLEKGLNQLLTEKKVPYIINTYTTGQGMLKVLEKEQFDIYFIDIYLDEVSGILLAQKIRSMNRLAAIVFITSSAQHMAEGYRIGVLHYLLKPFTLEELQEALERALRIIPVEERKTKLVVHRKNVEVLHRDIHYVEIQNRSCTLYTSQGEKMVYCSLNELEEKLDDPRFLRCHRSFLVNMEWITSIEERDFVVDGEKKVPINRESASKLKASYVRFRLNKVRERG</sequence>
<dbReference type="EMBL" id="JAFREM010000018">
    <property type="protein sequence ID" value="MBO1306999.1"/>
    <property type="molecule type" value="Genomic_DNA"/>
</dbReference>
<feature type="modified residue" description="4-aspartylphosphate" evidence="1">
    <location>
        <position position="58"/>
    </location>
</feature>
<keyword evidence="1" id="KW-0597">Phosphoprotein</keyword>
<protein>
    <submittedName>
        <fullName evidence="4">Response regulator transcription factor</fullName>
    </submittedName>
</protein>
<dbReference type="Pfam" id="PF00072">
    <property type="entry name" value="Response_reg"/>
    <property type="match status" value="1"/>
</dbReference>
<dbReference type="RefSeq" id="WP_207673914.1">
    <property type="nucleotide sequence ID" value="NZ_JAFREM010000018.1"/>
</dbReference>
<dbReference type="Gene3D" id="2.40.50.1020">
    <property type="entry name" value="LytTr DNA-binding domain"/>
    <property type="match status" value="1"/>
</dbReference>
<organism evidence="4 5">
    <name type="scientific">Candidatus Enterococcus moelleringii</name>
    <dbReference type="NCBI Taxonomy" id="2815325"/>
    <lineage>
        <taxon>Bacteria</taxon>
        <taxon>Bacillati</taxon>
        <taxon>Bacillota</taxon>
        <taxon>Bacilli</taxon>
        <taxon>Lactobacillales</taxon>
        <taxon>Enterococcaceae</taxon>
        <taxon>Enterococcus</taxon>
    </lineage>
</organism>
<feature type="domain" description="HTH LytTR-type" evidence="3">
    <location>
        <begin position="145"/>
        <end position="230"/>
    </location>
</feature>
<evidence type="ECO:0000256" key="1">
    <source>
        <dbReference type="PROSITE-ProRule" id="PRU00169"/>
    </source>
</evidence>
<dbReference type="SMART" id="SM00448">
    <property type="entry name" value="REC"/>
    <property type="match status" value="1"/>
</dbReference>
<dbReference type="Gene3D" id="3.40.50.2300">
    <property type="match status" value="1"/>
</dbReference>
<dbReference type="SUPFAM" id="SSF52172">
    <property type="entry name" value="CheY-like"/>
    <property type="match status" value="1"/>
</dbReference>
<dbReference type="Pfam" id="PF04397">
    <property type="entry name" value="LytTR"/>
    <property type="match status" value="1"/>
</dbReference>
<keyword evidence="5" id="KW-1185">Reference proteome</keyword>